<proteinExistence type="predicted"/>
<keyword evidence="1" id="KW-0472">Membrane</keyword>
<gene>
    <name evidence="2" type="ORF">CWE08_01185</name>
</gene>
<dbReference type="RefSeq" id="WP_126764838.1">
    <property type="nucleotide sequence ID" value="NZ_PIPJ01000001.1"/>
</dbReference>
<dbReference type="OrthoDB" id="6233025at2"/>
<dbReference type="AlphaFoldDB" id="A0A432W252"/>
<dbReference type="InterPro" id="IPR027602">
    <property type="entry name" value="PGA_system"/>
</dbReference>
<feature type="transmembrane region" description="Helical" evidence="1">
    <location>
        <begin position="343"/>
        <end position="360"/>
    </location>
</feature>
<dbReference type="EMBL" id="PIPJ01000001">
    <property type="protein sequence ID" value="RUO23295.1"/>
    <property type="molecule type" value="Genomic_DNA"/>
</dbReference>
<reference evidence="3" key="1">
    <citation type="journal article" date="2018" name="Front. Microbiol.">
        <title>Genome-Based Analysis Reveals the Taxonomy and Diversity of the Family Idiomarinaceae.</title>
        <authorList>
            <person name="Liu Y."/>
            <person name="Lai Q."/>
            <person name="Shao Z."/>
        </authorList>
    </citation>
    <scope>NUCLEOTIDE SEQUENCE [LARGE SCALE GENOMIC DNA]</scope>
    <source>
        <strain evidence="3">GBPy7</strain>
    </source>
</reference>
<dbReference type="NCBIfam" id="TIGR04332">
    <property type="entry name" value="gamma_Glu_sys"/>
    <property type="match status" value="1"/>
</dbReference>
<protein>
    <submittedName>
        <fullName evidence="2">Poly-gamma-glutamate system protein</fullName>
    </submittedName>
</protein>
<sequence length="383" mass="40489">MSSFSKMYWRSSGVPVWGLIFLTVAAIGALLAAENLRARDQVVVDNYATMVAAASKMREGMELLQPLRAQIHPISPESDPQRSGIIGLTNSDITTTRGGLESKQTSINPNWAAVGVKLLADAGVGEGDLVAMTISSSFPGINLAMYSALEAMGADAIIVASGSSSQYGANVPGLTWIDMERELRNAGVLNLKSLTASIGGVEDRGADISPEGIASIERSIERAGIPLLAPTSYEEAVAKRIAIFRENSADRPIKAFVNVGGGATIVGPPGIDNYFSSGLITSVSARAFAVETVMGYFLRENIPSIHMIGIKNMAERHGLPIAPIAEVPVGNGGIYSATSYRRGLALALAIGLFGLTWLIVRSARITSIWRRTSETAKGVRPMV</sequence>
<accession>A0A432W252</accession>
<dbReference type="Proteomes" id="UP000288395">
    <property type="component" value="Unassembled WGS sequence"/>
</dbReference>
<keyword evidence="3" id="KW-1185">Reference proteome</keyword>
<evidence type="ECO:0000256" key="1">
    <source>
        <dbReference type="SAM" id="Phobius"/>
    </source>
</evidence>
<evidence type="ECO:0000313" key="3">
    <source>
        <dbReference type="Proteomes" id="UP000288395"/>
    </source>
</evidence>
<keyword evidence="1" id="KW-0812">Transmembrane</keyword>
<comment type="caution">
    <text evidence="2">The sequence shown here is derived from an EMBL/GenBank/DDBJ whole genome shotgun (WGS) entry which is preliminary data.</text>
</comment>
<organism evidence="2 3">
    <name type="scientific">Aliidiomarina iranensis</name>
    <dbReference type="NCBI Taxonomy" id="1434071"/>
    <lineage>
        <taxon>Bacteria</taxon>
        <taxon>Pseudomonadati</taxon>
        <taxon>Pseudomonadota</taxon>
        <taxon>Gammaproteobacteria</taxon>
        <taxon>Alteromonadales</taxon>
        <taxon>Idiomarinaceae</taxon>
        <taxon>Aliidiomarina</taxon>
    </lineage>
</organism>
<name>A0A432W252_9GAMM</name>
<evidence type="ECO:0000313" key="2">
    <source>
        <dbReference type="EMBL" id="RUO23295.1"/>
    </source>
</evidence>
<keyword evidence="1" id="KW-1133">Transmembrane helix</keyword>